<protein>
    <submittedName>
        <fullName evidence="9">Aminopeptidase B. Metallo peptidase. MEROPS family M17</fullName>
    </submittedName>
</protein>
<dbReference type="GO" id="GO:0005737">
    <property type="term" value="C:cytoplasm"/>
    <property type="evidence" value="ECO:0007669"/>
    <property type="project" value="InterPro"/>
</dbReference>
<dbReference type="Pfam" id="PF12404">
    <property type="entry name" value="DUF3663"/>
    <property type="match status" value="1"/>
</dbReference>
<evidence type="ECO:0000256" key="5">
    <source>
        <dbReference type="ARBA" id="ARBA00022723"/>
    </source>
</evidence>
<dbReference type="PANTHER" id="PTHR11963">
    <property type="entry name" value="LEUCINE AMINOPEPTIDASE-RELATED"/>
    <property type="match status" value="1"/>
</dbReference>
<comment type="similarity">
    <text evidence="1">Belongs to the peptidase M17 family.</text>
</comment>
<proteinExistence type="inferred from homology"/>
<keyword evidence="7" id="KW-0464">Manganese</keyword>
<dbReference type="AlphaFoldDB" id="A0A285IYR5"/>
<keyword evidence="4" id="KW-0645">Protease</keyword>
<organism evidence="9 10">
    <name type="scientific">Arsukibacterium tuosuense</name>
    <dbReference type="NCBI Taxonomy" id="1323745"/>
    <lineage>
        <taxon>Bacteria</taxon>
        <taxon>Pseudomonadati</taxon>
        <taxon>Pseudomonadota</taxon>
        <taxon>Gammaproteobacteria</taxon>
        <taxon>Chromatiales</taxon>
        <taxon>Chromatiaceae</taxon>
        <taxon>Arsukibacterium</taxon>
    </lineage>
</organism>
<gene>
    <name evidence="9" type="ORF">SAMN06297280_2266</name>
</gene>
<dbReference type="SUPFAM" id="SSF53187">
    <property type="entry name" value="Zn-dependent exopeptidases"/>
    <property type="match status" value="1"/>
</dbReference>
<dbReference type="InterPro" id="IPR047620">
    <property type="entry name" value="M17_PepB-like_N"/>
</dbReference>
<evidence type="ECO:0000313" key="10">
    <source>
        <dbReference type="Proteomes" id="UP000219353"/>
    </source>
</evidence>
<evidence type="ECO:0000259" key="8">
    <source>
        <dbReference type="PROSITE" id="PS00631"/>
    </source>
</evidence>
<dbReference type="PROSITE" id="PS00631">
    <property type="entry name" value="CYTOSOL_AP"/>
    <property type="match status" value="1"/>
</dbReference>
<dbReference type="RefSeq" id="WP_097111498.1">
    <property type="nucleotide sequence ID" value="NZ_OBEB01000004.1"/>
</dbReference>
<feature type="domain" description="Cytosol aminopeptidase" evidence="8">
    <location>
        <begin position="287"/>
        <end position="294"/>
    </location>
</feature>
<dbReference type="InterPro" id="IPR011356">
    <property type="entry name" value="Leucine_aapep/pepB"/>
</dbReference>
<evidence type="ECO:0000256" key="3">
    <source>
        <dbReference type="ARBA" id="ARBA00022490"/>
    </source>
</evidence>
<dbReference type="PRINTS" id="PR00481">
    <property type="entry name" value="LAMNOPPTDASE"/>
</dbReference>
<dbReference type="GO" id="GO:0030145">
    <property type="term" value="F:manganese ion binding"/>
    <property type="evidence" value="ECO:0007669"/>
    <property type="project" value="InterPro"/>
</dbReference>
<reference evidence="10" key="1">
    <citation type="submission" date="2017-09" db="EMBL/GenBank/DDBJ databases">
        <authorList>
            <person name="Varghese N."/>
            <person name="Submissions S."/>
        </authorList>
    </citation>
    <scope>NUCLEOTIDE SEQUENCE [LARGE SCALE GENOMIC DNA]</scope>
    <source>
        <strain evidence="10">CGMCC 1.12461</strain>
    </source>
</reference>
<keyword evidence="3" id="KW-0963">Cytoplasm</keyword>
<dbReference type="PANTHER" id="PTHR11963:SF20">
    <property type="entry name" value="PEPTIDASE B"/>
    <property type="match status" value="1"/>
</dbReference>
<evidence type="ECO:0000256" key="2">
    <source>
        <dbReference type="ARBA" id="ARBA00022438"/>
    </source>
</evidence>
<name>A0A285IYR5_9GAMM</name>
<sequence length="446" mass="46649">MSDSSSNSSSNSTPEILQISIATAKAAQKWGNNALLSPASDGYQIHLPENDILRGMQKAGRSLDNLGISQLQLSGAGWSKDLQWAFYQGFCNARKHDGVGFNNEHGEAEQLQQLAQCFSFAKKMINDTPEMLSPVALAEQAEAFIRTIAPAGSVSSELITGADLAEAGWHGIYQVGRGSTRPPALLVLDFNPAKAADAPVSAALVGKGITFDSGGYSIKPTEGMATMKCDMGGAATVTAALALAITQGLKQRVKLILCCAENLISGHAYKLGDIITYKNGTTVEIVNTDAEGRLVLADGLMCAAESKAPLIIDAATLTGAAMVAVGGEYNALFALDQPLAARALQYAANEQEATWQLPLEKWHQQQCPSPYADTANSRPVKGGGAGGASNAAGFLSRFVPDDGKGWLHFDLAAAFNNSANSYWAAGATGHGIRTIAAALLTETTAK</sequence>
<evidence type="ECO:0000313" key="9">
    <source>
        <dbReference type="EMBL" id="SNY52963.1"/>
    </source>
</evidence>
<dbReference type="OrthoDB" id="9809354at2"/>
<evidence type="ECO:0000256" key="6">
    <source>
        <dbReference type="ARBA" id="ARBA00022801"/>
    </source>
</evidence>
<keyword evidence="2 9" id="KW-0031">Aminopeptidase</keyword>
<dbReference type="GO" id="GO:0006508">
    <property type="term" value="P:proteolysis"/>
    <property type="evidence" value="ECO:0007669"/>
    <property type="project" value="UniProtKB-KW"/>
</dbReference>
<keyword evidence="6" id="KW-0378">Hydrolase</keyword>
<dbReference type="PIRSF" id="PIRSF036388">
    <property type="entry name" value="Ctsl_amnpptdse_B"/>
    <property type="match status" value="1"/>
</dbReference>
<dbReference type="GO" id="GO:0070006">
    <property type="term" value="F:metalloaminopeptidase activity"/>
    <property type="evidence" value="ECO:0007669"/>
    <property type="project" value="InterPro"/>
</dbReference>
<dbReference type="Proteomes" id="UP000219353">
    <property type="component" value="Unassembled WGS sequence"/>
</dbReference>
<dbReference type="EMBL" id="OBEB01000004">
    <property type="protein sequence ID" value="SNY52963.1"/>
    <property type="molecule type" value="Genomic_DNA"/>
</dbReference>
<dbReference type="NCBIfam" id="NF003450">
    <property type="entry name" value="PRK05015.1"/>
    <property type="match status" value="1"/>
</dbReference>
<dbReference type="InterPro" id="IPR008330">
    <property type="entry name" value="Pept_M17_PepB"/>
</dbReference>
<evidence type="ECO:0000256" key="4">
    <source>
        <dbReference type="ARBA" id="ARBA00022670"/>
    </source>
</evidence>
<evidence type="ECO:0000256" key="7">
    <source>
        <dbReference type="ARBA" id="ARBA00023211"/>
    </source>
</evidence>
<accession>A0A285IYR5</accession>
<keyword evidence="5" id="KW-0479">Metal-binding</keyword>
<evidence type="ECO:0000256" key="1">
    <source>
        <dbReference type="ARBA" id="ARBA00009528"/>
    </source>
</evidence>
<keyword evidence="10" id="KW-1185">Reference proteome</keyword>
<dbReference type="InterPro" id="IPR000819">
    <property type="entry name" value="Peptidase_M17_C"/>
</dbReference>
<dbReference type="Pfam" id="PF00883">
    <property type="entry name" value="Peptidase_M17"/>
    <property type="match status" value="1"/>
</dbReference>
<dbReference type="Gene3D" id="3.40.630.10">
    <property type="entry name" value="Zn peptidases"/>
    <property type="match status" value="1"/>
</dbReference>